<keyword evidence="3" id="KW-0804">Transcription</keyword>
<dbReference type="PROSITE" id="PS51063">
    <property type="entry name" value="HTH_CRP_2"/>
    <property type="match status" value="1"/>
</dbReference>
<keyword evidence="7" id="KW-1185">Reference proteome</keyword>
<dbReference type="InterPro" id="IPR036390">
    <property type="entry name" value="WH_DNA-bd_sf"/>
</dbReference>
<dbReference type="SMART" id="SM00419">
    <property type="entry name" value="HTH_CRP"/>
    <property type="match status" value="1"/>
</dbReference>
<dbReference type="Pfam" id="PF13545">
    <property type="entry name" value="HTH_Crp_2"/>
    <property type="match status" value="1"/>
</dbReference>
<evidence type="ECO:0000256" key="2">
    <source>
        <dbReference type="ARBA" id="ARBA00023125"/>
    </source>
</evidence>
<gene>
    <name evidence="6" type="ORF">EV215_1697</name>
</gene>
<dbReference type="GO" id="GO:0006355">
    <property type="term" value="P:regulation of DNA-templated transcription"/>
    <property type="evidence" value="ECO:0007669"/>
    <property type="project" value="InterPro"/>
</dbReference>
<keyword evidence="1" id="KW-0805">Transcription regulation</keyword>
<comment type="caution">
    <text evidence="6">The sequence shown here is derived from an EMBL/GenBank/DDBJ whole genome shotgun (WGS) entry which is preliminary data.</text>
</comment>
<evidence type="ECO:0000256" key="3">
    <source>
        <dbReference type="ARBA" id="ARBA00023163"/>
    </source>
</evidence>
<organism evidence="6 7">
    <name type="scientific">Hypnocyclicus thermotrophus</name>
    <dbReference type="NCBI Taxonomy" id="1627895"/>
    <lineage>
        <taxon>Bacteria</taxon>
        <taxon>Fusobacteriati</taxon>
        <taxon>Fusobacteriota</taxon>
        <taxon>Fusobacteriia</taxon>
        <taxon>Fusobacteriales</taxon>
        <taxon>Fusobacteriaceae</taxon>
        <taxon>Hypnocyclicus</taxon>
    </lineage>
</organism>
<accession>A0AA46DXR7</accession>
<dbReference type="CDD" id="cd00038">
    <property type="entry name" value="CAP_ED"/>
    <property type="match status" value="1"/>
</dbReference>
<protein>
    <submittedName>
        <fullName evidence="6">CRP-like cAMP-binding protein</fullName>
    </submittedName>
</protein>
<dbReference type="Proteomes" id="UP000294678">
    <property type="component" value="Unassembled WGS sequence"/>
</dbReference>
<keyword evidence="2" id="KW-0238">DNA-binding</keyword>
<dbReference type="Gene3D" id="2.60.120.10">
    <property type="entry name" value="Jelly Rolls"/>
    <property type="match status" value="1"/>
</dbReference>
<dbReference type="InterPro" id="IPR012318">
    <property type="entry name" value="HTH_CRP"/>
</dbReference>
<dbReference type="SUPFAM" id="SSF51206">
    <property type="entry name" value="cAMP-binding domain-like"/>
    <property type="match status" value="1"/>
</dbReference>
<dbReference type="EMBL" id="SOBG01000007">
    <property type="protein sequence ID" value="TDT68630.1"/>
    <property type="molecule type" value="Genomic_DNA"/>
</dbReference>
<evidence type="ECO:0000256" key="1">
    <source>
        <dbReference type="ARBA" id="ARBA00023015"/>
    </source>
</evidence>
<reference evidence="6 7" key="1">
    <citation type="submission" date="2019-03" db="EMBL/GenBank/DDBJ databases">
        <title>Genomic Encyclopedia of Type Strains, Phase IV (KMG-IV): sequencing the most valuable type-strain genomes for metagenomic binning, comparative biology and taxonomic classification.</title>
        <authorList>
            <person name="Goeker M."/>
        </authorList>
    </citation>
    <scope>NUCLEOTIDE SEQUENCE [LARGE SCALE GENOMIC DNA]</scope>
    <source>
        <strain evidence="6 7">DSM 100055</strain>
    </source>
</reference>
<dbReference type="AlphaFoldDB" id="A0AA46DXR7"/>
<sequence>MKRLVEMSIFKGLKEIEIENILKKVRYNIKKYKKDEVIAFRGDEVNNMLILLEGFLYTEMQKNDGKCIKIDELKKGDILASAFIFGEMNYYPVDIYCKSDAEIFCITKSELLKLFRLNEQILVNYLNNISTKTQFLSKKIWFDFKNKSIIEKLRDYINENIKEDNTFKFHKSLKDISETFGVARPSLSRTLSHLIDKKIIERIGKNHYKILDEDKLLEEE</sequence>
<feature type="domain" description="HTH crp-type" evidence="5">
    <location>
        <begin position="147"/>
        <end position="214"/>
    </location>
</feature>
<feature type="domain" description="Cyclic nucleotide-binding" evidence="4">
    <location>
        <begin position="9"/>
        <end position="132"/>
    </location>
</feature>
<evidence type="ECO:0000313" key="6">
    <source>
        <dbReference type="EMBL" id="TDT68630.1"/>
    </source>
</evidence>
<dbReference type="SUPFAM" id="SSF46785">
    <property type="entry name" value="Winged helix' DNA-binding domain"/>
    <property type="match status" value="1"/>
</dbReference>
<dbReference type="GO" id="GO:0003677">
    <property type="term" value="F:DNA binding"/>
    <property type="evidence" value="ECO:0007669"/>
    <property type="project" value="UniProtKB-KW"/>
</dbReference>
<name>A0AA46DXR7_9FUSO</name>
<dbReference type="SMART" id="SM00100">
    <property type="entry name" value="cNMP"/>
    <property type="match status" value="1"/>
</dbReference>
<dbReference type="Pfam" id="PF00027">
    <property type="entry name" value="cNMP_binding"/>
    <property type="match status" value="1"/>
</dbReference>
<dbReference type="InterPro" id="IPR014710">
    <property type="entry name" value="RmlC-like_jellyroll"/>
</dbReference>
<dbReference type="RefSeq" id="WP_134113562.1">
    <property type="nucleotide sequence ID" value="NZ_SOBG01000007.1"/>
</dbReference>
<dbReference type="PROSITE" id="PS50042">
    <property type="entry name" value="CNMP_BINDING_3"/>
    <property type="match status" value="1"/>
</dbReference>
<evidence type="ECO:0000259" key="5">
    <source>
        <dbReference type="PROSITE" id="PS51063"/>
    </source>
</evidence>
<dbReference type="InterPro" id="IPR018490">
    <property type="entry name" value="cNMP-bd_dom_sf"/>
</dbReference>
<evidence type="ECO:0000313" key="7">
    <source>
        <dbReference type="Proteomes" id="UP000294678"/>
    </source>
</evidence>
<proteinExistence type="predicted"/>
<dbReference type="InterPro" id="IPR000595">
    <property type="entry name" value="cNMP-bd_dom"/>
</dbReference>
<evidence type="ECO:0000259" key="4">
    <source>
        <dbReference type="PROSITE" id="PS50042"/>
    </source>
</evidence>